<dbReference type="InterPro" id="IPR033469">
    <property type="entry name" value="CYTH-like_dom_sf"/>
</dbReference>
<dbReference type="EMBL" id="KQ460273">
    <property type="protein sequence ID" value="KPJ16329.1"/>
    <property type="molecule type" value="Genomic_DNA"/>
</dbReference>
<dbReference type="InParanoid" id="A0A0N0PDP2"/>
<accession>A0A0N0PDP2</accession>
<dbReference type="GO" id="GO:0016462">
    <property type="term" value="F:pyrophosphatase activity"/>
    <property type="evidence" value="ECO:0007669"/>
    <property type="project" value="UniProtKB-ARBA"/>
</dbReference>
<evidence type="ECO:0000313" key="2">
    <source>
        <dbReference type="EMBL" id="KPJ16329.1"/>
    </source>
</evidence>
<dbReference type="SUPFAM" id="SSF55154">
    <property type="entry name" value="CYTH-like phosphatases"/>
    <property type="match status" value="1"/>
</dbReference>
<dbReference type="InterPro" id="IPR023577">
    <property type="entry name" value="CYTH_domain"/>
</dbReference>
<keyword evidence="3" id="KW-1185">Reference proteome</keyword>
<gene>
    <name evidence="2" type="ORF">RR48_00921</name>
</gene>
<dbReference type="Proteomes" id="UP000053240">
    <property type="component" value="Unassembled WGS sequence"/>
</dbReference>
<reference evidence="2 3" key="1">
    <citation type="journal article" date="2015" name="Nat. Commun.">
        <title>Outbred genome sequencing and CRISPR/Cas9 gene editing in butterflies.</title>
        <authorList>
            <person name="Li X."/>
            <person name="Fan D."/>
            <person name="Zhang W."/>
            <person name="Liu G."/>
            <person name="Zhang L."/>
            <person name="Zhao L."/>
            <person name="Fang X."/>
            <person name="Chen L."/>
            <person name="Dong Y."/>
            <person name="Chen Y."/>
            <person name="Ding Y."/>
            <person name="Zhao R."/>
            <person name="Feng M."/>
            <person name="Zhu Y."/>
            <person name="Feng Y."/>
            <person name="Jiang X."/>
            <person name="Zhu D."/>
            <person name="Xiang H."/>
            <person name="Feng X."/>
            <person name="Li S."/>
            <person name="Wang J."/>
            <person name="Zhang G."/>
            <person name="Kronforst M.R."/>
            <person name="Wang W."/>
        </authorList>
    </citation>
    <scope>NUCLEOTIDE SEQUENCE [LARGE SCALE GENOMIC DNA]</scope>
    <source>
        <strain evidence="2">Ya'a_city_454_Pm</strain>
        <tissue evidence="2">Whole body</tissue>
    </source>
</reference>
<evidence type="ECO:0000313" key="3">
    <source>
        <dbReference type="Proteomes" id="UP000053240"/>
    </source>
</evidence>
<name>A0A0N0PDP2_PAPMA</name>
<proteinExistence type="predicted"/>
<evidence type="ECO:0000259" key="1">
    <source>
        <dbReference type="PROSITE" id="PS51707"/>
    </source>
</evidence>
<sequence>MELEVVLEAEQTIEEGEAIAKDLQNKLGVKNEDLIKGAYMDLLEKL</sequence>
<protein>
    <recommendedName>
        <fullName evidence="1">CYTH domain-containing protein</fullName>
    </recommendedName>
</protein>
<dbReference type="AlphaFoldDB" id="A0A0N0PDP2"/>
<dbReference type="PROSITE" id="PS51707">
    <property type="entry name" value="CYTH"/>
    <property type="match status" value="1"/>
</dbReference>
<organism evidence="2 3">
    <name type="scientific">Papilio machaon</name>
    <name type="common">Old World swallowtail butterfly</name>
    <dbReference type="NCBI Taxonomy" id="76193"/>
    <lineage>
        <taxon>Eukaryota</taxon>
        <taxon>Metazoa</taxon>
        <taxon>Ecdysozoa</taxon>
        <taxon>Arthropoda</taxon>
        <taxon>Hexapoda</taxon>
        <taxon>Insecta</taxon>
        <taxon>Pterygota</taxon>
        <taxon>Neoptera</taxon>
        <taxon>Endopterygota</taxon>
        <taxon>Lepidoptera</taxon>
        <taxon>Glossata</taxon>
        <taxon>Ditrysia</taxon>
        <taxon>Papilionoidea</taxon>
        <taxon>Papilionidae</taxon>
        <taxon>Papilioninae</taxon>
        <taxon>Papilio</taxon>
    </lineage>
</organism>
<feature type="domain" description="CYTH" evidence="1">
    <location>
        <begin position="1"/>
        <end position="45"/>
    </location>
</feature>
<dbReference type="Gene3D" id="2.40.320.10">
    <property type="entry name" value="Hypothetical Protein Pfu-838710-001"/>
    <property type="match status" value="1"/>
</dbReference>
<dbReference type="STRING" id="76193.A0A0N0PDP2"/>